<dbReference type="Proteomes" id="UP001492380">
    <property type="component" value="Unassembled WGS sequence"/>
</dbReference>
<keyword evidence="2" id="KW-1185">Reference proteome</keyword>
<evidence type="ECO:0000313" key="2">
    <source>
        <dbReference type="Proteomes" id="UP001492380"/>
    </source>
</evidence>
<proteinExistence type="predicted"/>
<evidence type="ECO:0000313" key="1">
    <source>
        <dbReference type="EMBL" id="KAK8224618.1"/>
    </source>
</evidence>
<sequence>MVKGPQTSCWLLALSLESSTKLGEMKLTSLSDFISDRRANRFWSRPACRMNSWIVRGGFPYGFTLLYQSNQLLLNYQHELFWRYLRNANLAAKTRDRQCSTRLLAFLDFDTLILQTLLAAFLTTHPSFSSVDWSCCAPFDWLVGSGFSN</sequence>
<accession>A0ABR1YB04</accession>
<reference evidence="1 2" key="1">
    <citation type="submission" date="2024-04" db="EMBL/GenBank/DDBJ databases">
        <title>Phyllosticta paracitricarpa is synonymous to the EU quarantine fungus P. citricarpa based on phylogenomic analyses.</title>
        <authorList>
            <consortium name="Lawrence Berkeley National Laboratory"/>
            <person name="Van Ingen-Buijs V.A."/>
            <person name="Van Westerhoven A.C."/>
            <person name="Haridas S."/>
            <person name="Skiadas P."/>
            <person name="Martin F."/>
            <person name="Groenewald J.Z."/>
            <person name="Crous P.W."/>
            <person name="Seidl M.F."/>
        </authorList>
    </citation>
    <scope>NUCLEOTIDE SEQUENCE [LARGE SCALE GENOMIC DNA]</scope>
    <source>
        <strain evidence="1 2">CBS 123374</strain>
    </source>
</reference>
<gene>
    <name evidence="1" type="ORF">HDK90DRAFT_87604</name>
</gene>
<name>A0ABR1YB04_9PEZI</name>
<dbReference type="EMBL" id="JBBWRZ010000012">
    <property type="protein sequence ID" value="KAK8224618.1"/>
    <property type="molecule type" value="Genomic_DNA"/>
</dbReference>
<comment type="caution">
    <text evidence="1">The sequence shown here is derived from an EMBL/GenBank/DDBJ whole genome shotgun (WGS) entry which is preliminary data.</text>
</comment>
<protein>
    <submittedName>
        <fullName evidence="1">Uncharacterized protein</fullName>
    </submittedName>
</protein>
<organism evidence="1 2">
    <name type="scientific">Phyllosticta capitalensis</name>
    <dbReference type="NCBI Taxonomy" id="121624"/>
    <lineage>
        <taxon>Eukaryota</taxon>
        <taxon>Fungi</taxon>
        <taxon>Dikarya</taxon>
        <taxon>Ascomycota</taxon>
        <taxon>Pezizomycotina</taxon>
        <taxon>Dothideomycetes</taxon>
        <taxon>Dothideomycetes incertae sedis</taxon>
        <taxon>Botryosphaeriales</taxon>
        <taxon>Phyllostictaceae</taxon>
        <taxon>Phyllosticta</taxon>
    </lineage>
</organism>